<proteinExistence type="predicted"/>
<gene>
    <name evidence="1" type="ORF">XSR1_190067</name>
</gene>
<dbReference type="EMBL" id="CBXF010000076">
    <property type="protein sequence ID" value="CDL82135.1"/>
    <property type="molecule type" value="Genomic_DNA"/>
</dbReference>
<dbReference type="AlphaFoldDB" id="W1IY37"/>
<evidence type="ECO:0000313" key="2">
    <source>
        <dbReference type="Proteomes" id="UP000019202"/>
    </source>
</evidence>
<protein>
    <submittedName>
        <fullName evidence="1">Uncharacterized protein</fullName>
    </submittedName>
</protein>
<name>W1IY37_9GAMM</name>
<evidence type="ECO:0000313" key="1">
    <source>
        <dbReference type="EMBL" id="CDL82135.1"/>
    </source>
</evidence>
<keyword evidence="2" id="KW-1185">Reference proteome</keyword>
<reference evidence="1" key="1">
    <citation type="submission" date="2013-11" db="EMBL/GenBank/DDBJ databases">
        <title>Draft genome sequence and annotation of the entomopathogenic bacteria, Xenorhabdus cabanillasi strain JM26 and Xenorhabdus szentirmai strain DSM 16338.</title>
        <authorList>
            <person name="Gualtieri M."/>
            <person name="Ogier J.C."/>
            <person name="Pages S."/>
            <person name="Givaudan A."/>
            <person name="Gaudriault S."/>
        </authorList>
    </citation>
    <scope>NUCLEOTIDE SEQUENCE [LARGE SCALE GENOMIC DNA]</scope>
    <source>
        <strain evidence="1">DSM 16338</strain>
    </source>
</reference>
<sequence length="40" mass="4624">MLSENKKRSSEAKITGYQETKEISLSSKSNNLKNQYDIIF</sequence>
<comment type="caution">
    <text evidence="1">The sequence shown here is derived from an EMBL/GenBank/DDBJ whole genome shotgun (WGS) entry which is preliminary data.</text>
</comment>
<organism evidence="1 2">
    <name type="scientific">Xenorhabdus szentirmaii DSM 16338</name>
    <dbReference type="NCBI Taxonomy" id="1427518"/>
    <lineage>
        <taxon>Bacteria</taxon>
        <taxon>Pseudomonadati</taxon>
        <taxon>Pseudomonadota</taxon>
        <taxon>Gammaproteobacteria</taxon>
        <taxon>Enterobacterales</taxon>
        <taxon>Morganellaceae</taxon>
        <taxon>Xenorhabdus</taxon>
    </lineage>
</organism>
<dbReference type="Proteomes" id="UP000019202">
    <property type="component" value="Unassembled WGS sequence"/>
</dbReference>
<accession>W1IY37</accession>
<dbReference type="STRING" id="1427518.XSR1_190067"/>